<evidence type="ECO:0000313" key="11">
    <source>
        <dbReference type="Proteomes" id="UP000217343"/>
    </source>
</evidence>
<dbReference type="KEGG" id="mmas:MYMAC_000543"/>
<comment type="catalytic activity">
    <reaction evidence="1">
        <text>Transfers a segment of a (1-&gt;4)-alpha-D-glucan to a new position in an acceptor, which may be glucose or a (1-&gt;4)-alpha-D-glucan.</text>
        <dbReference type="EC" id="2.4.1.25"/>
    </reaction>
</comment>
<evidence type="ECO:0000313" key="10">
    <source>
        <dbReference type="EMBL" id="ATB44960.1"/>
    </source>
</evidence>
<dbReference type="GO" id="GO:0004134">
    <property type="term" value="F:4-alpha-glucanotransferase activity"/>
    <property type="evidence" value="ECO:0007669"/>
    <property type="project" value="UniProtKB-EC"/>
</dbReference>
<evidence type="ECO:0000256" key="8">
    <source>
        <dbReference type="ARBA" id="ARBA00031423"/>
    </source>
</evidence>
<evidence type="ECO:0000256" key="4">
    <source>
        <dbReference type="ARBA" id="ARBA00020295"/>
    </source>
</evidence>
<organism evidence="10 11">
    <name type="scientific">Corallococcus macrosporus DSM 14697</name>
    <dbReference type="NCBI Taxonomy" id="1189310"/>
    <lineage>
        <taxon>Bacteria</taxon>
        <taxon>Pseudomonadati</taxon>
        <taxon>Myxococcota</taxon>
        <taxon>Myxococcia</taxon>
        <taxon>Myxococcales</taxon>
        <taxon>Cystobacterineae</taxon>
        <taxon>Myxococcaceae</taxon>
        <taxon>Corallococcus</taxon>
    </lineage>
</organism>
<dbReference type="AlphaFoldDB" id="A0A250JMV9"/>
<evidence type="ECO:0000256" key="5">
    <source>
        <dbReference type="ARBA" id="ARBA00022676"/>
    </source>
</evidence>
<dbReference type="InterPro" id="IPR017853">
    <property type="entry name" value="GH"/>
</dbReference>
<reference evidence="10 11" key="1">
    <citation type="submission" date="2017-06" db="EMBL/GenBank/DDBJ databases">
        <title>Sequencing and comparative analysis of myxobacterial genomes.</title>
        <authorList>
            <person name="Rupp O."/>
            <person name="Goesmann A."/>
            <person name="Sogaard-Andersen L."/>
        </authorList>
    </citation>
    <scope>NUCLEOTIDE SEQUENCE [LARGE SCALE GENOMIC DNA]</scope>
    <source>
        <strain evidence="10 11">DSM 14697</strain>
    </source>
</reference>
<accession>A0A250JMV9</accession>
<dbReference type="GO" id="GO:0005975">
    <property type="term" value="P:carbohydrate metabolic process"/>
    <property type="evidence" value="ECO:0007669"/>
    <property type="project" value="InterPro"/>
</dbReference>
<dbReference type="SUPFAM" id="SSF51445">
    <property type="entry name" value="(Trans)glycosidases"/>
    <property type="match status" value="1"/>
</dbReference>
<evidence type="ECO:0000256" key="1">
    <source>
        <dbReference type="ARBA" id="ARBA00000439"/>
    </source>
</evidence>
<comment type="similarity">
    <text evidence="2">Belongs to the disproportionating enzyme family.</text>
</comment>
<dbReference type="Proteomes" id="UP000217343">
    <property type="component" value="Chromosome"/>
</dbReference>
<name>A0A250JMV9_9BACT</name>
<evidence type="ECO:0000256" key="6">
    <source>
        <dbReference type="ARBA" id="ARBA00022679"/>
    </source>
</evidence>
<dbReference type="EMBL" id="CP022203">
    <property type="protein sequence ID" value="ATB44960.1"/>
    <property type="molecule type" value="Genomic_DNA"/>
</dbReference>
<evidence type="ECO:0000256" key="2">
    <source>
        <dbReference type="ARBA" id="ARBA00005684"/>
    </source>
</evidence>
<evidence type="ECO:0000256" key="3">
    <source>
        <dbReference type="ARBA" id="ARBA00012560"/>
    </source>
</evidence>
<dbReference type="Pfam" id="PF02446">
    <property type="entry name" value="Glyco_hydro_77"/>
    <property type="match status" value="1"/>
</dbReference>
<dbReference type="Gene3D" id="3.20.20.80">
    <property type="entry name" value="Glycosidases"/>
    <property type="match status" value="1"/>
</dbReference>
<dbReference type="RefSeq" id="WP_095956926.1">
    <property type="nucleotide sequence ID" value="NZ_CP022203.1"/>
</dbReference>
<evidence type="ECO:0000256" key="9">
    <source>
        <dbReference type="ARBA" id="ARBA00031501"/>
    </source>
</evidence>
<protein>
    <recommendedName>
        <fullName evidence="4">4-alpha-glucanotransferase</fullName>
        <ecNumber evidence="3">2.4.1.25</ecNumber>
    </recommendedName>
    <alternativeName>
        <fullName evidence="8">Amylomaltase</fullName>
    </alternativeName>
    <alternativeName>
        <fullName evidence="9">Disproportionating enzyme</fullName>
    </alternativeName>
</protein>
<evidence type="ECO:0000256" key="7">
    <source>
        <dbReference type="ARBA" id="ARBA00023277"/>
    </source>
</evidence>
<dbReference type="OrthoDB" id="5377304at2"/>
<dbReference type="InterPro" id="IPR003385">
    <property type="entry name" value="Glyco_hydro_77"/>
</dbReference>
<keyword evidence="5" id="KW-0328">Glycosyltransferase</keyword>
<dbReference type="EC" id="2.4.1.25" evidence="3"/>
<gene>
    <name evidence="10" type="ORF">MYMAC_000543</name>
</gene>
<keyword evidence="7" id="KW-0119">Carbohydrate metabolism</keyword>
<dbReference type="PANTHER" id="PTHR32438:SF5">
    <property type="entry name" value="4-ALPHA-GLUCANOTRANSFERASE DPE1, CHLOROPLASTIC_AMYLOPLASTIC"/>
    <property type="match status" value="1"/>
</dbReference>
<dbReference type="PANTHER" id="PTHR32438">
    <property type="entry name" value="4-ALPHA-GLUCANOTRANSFERASE DPE1, CHLOROPLASTIC/AMYLOPLASTIC"/>
    <property type="match status" value="1"/>
</dbReference>
<proteinExistence type="inferred from homology"/>
<keyword evidence="11" id="KW-1185">Reference proteome</keyword>
<keyword evidence="6 10" id="KW-0808">Transferase</keyword>
<sequence length="654" mass="73975">MSRALLPENHHRLVTEALAALDVRNWVLSIHDPSFPSLPEEDTGWGSPYSEGAARFLAFSRELGFNGIQLGPQGQVTEFNASPYDGTLFSRNLLNVALAPLESPEPWGALLPPGRVAELAASRPVSLPPGERFRQAFRAQAALLNEAWRTFRQKRAAPDATAAIRALAARFDTFRQQHRAWLVRDALFDVLCEEKREPDWRRWADSLDGRLWNPRPEEEAAAAARLTQLELRYADTLERHAFCQFLVHAQHLGLRERVGAWRLKLYGDLQIGLSPRDAWAWQGLFLHTYLMGAPPSRTNPDGQPWNYPVMDPEQYFEPDDAGANAGSRGGPVLRFMNARMDKMLGEYDGLRLDHPHGLVCPWVYRADLPDALWSVQHGARLFSSPDLPDHPELARFALVHPEQVDRAAPRYADRWVKDLTSEQVRRYSVLFDTVVEAARRNGRQVGDLLAEVLSTLPYPLERVLAQYGLGRFRVTQKADLDNPADVYRSENVGPEDWVMVGNHDTKSLWRLVADWQWKGTQRAQAEYLAWRLCPEPSEREAFTRELSASPGRLAQAKVADLFASRARNVMMFFTDLLGMPETYNAPGTVDERNWSLRVPQDWAREYRERLKADAAVNLPAVLAMALRAQGAEARARHQGLLEGLDALARELRAG</sequence>